<sequence length="128" mass="14463">MHESTTVQSSQAATNWTTGPQTGLSCNLNYDKDGVLLVVLYTVVLVIGVPTNIVTVYLTFLEVLRKNVLGIYLFSLSLCDLMYLCTLPMWADYVYAGHQWRWGSTACKVTGYFFFNNMYISIFLLCCV</sequence>
<feature type="non-terminal residue" evidence="1">
    <location>
        <position position="128"/>
    </location>
</feature>
<evidence type="ECO:0000313" key="2">
    <source>
        <dbReference type="Proteomes" id="UP001157502"/>
    </source>
</evidence>
<organism evidence="1 2">
    <name type="scientific">Dallia pectoralis</name>
    <name type="common">Alaska blackfish</name>
    <dbReference type="NCBI Taxonomy" id="75939"/>
    <lineage>
        <taxon>Eukaryota</taxon>
        <taxon>Metazoa</taxon>
        <taxon>Chordata</taxon>
        <taxon>Craniata</taxon>
        <taxon>Vertebrata</taxon>
        <taxon>Euteleostomi</taxon>
        <taxon>Actinopterygii</taxon>
        <taxon>Neopterygii</taxon>
        <taxon>Teleostei</taxon>
        <taxon>Protacanthopterygii</taxon>
        <taxon>Esociformes</taxon>
        <taxon>Umbridae</taxon>
        <taxon>Dallia</taxon>
    </lineage>
</organism>
<comment type="caution">
    <text evidence="1">The sequence shown here is derived from an EMBL/GenBank/DDBJ whole genome shotgun (WGS) entry which is preliminary data.</text>
</comment>
<evidence type="ECO:0000313" key="1">
    <source>
        <dbReference type="EMBL" id="KAJ8009256.1"/>
    </source>
</evidence>
<name>A0ACC2H030_DALPE</name>
<proteinExistence type="predicted"/>
<reference evidence="1" key="1">
    <citation type="submission" date="2021-05" db="EMBL/GenBank/DDBJ databases">
        <authorList>
            <person name="Pan Q."/>
            <person name="Jouanno E."/>
            <person name="Zahm M."/>
            <person name="Klopp C."/>
            <person name="Cabau C."/>
            <person name="Louis A."/>
            <person name="Berthelot C."/>
            <person name="Parey E."/>
            <person name="Roest Crollius H."/>
            <person name="Montfort J."/>
            <person name="Robinson-Rechavi M."/>
            <person name="Bouchez O."/>
            <person name="Lampietro C."/>
            <person name="Lopez Roques C."/>
            <person name="Donnadieu C."/>
            <person name="Postlethwait J."/>
            <person name="Bobe J."/>
            <person name="Dillon D."/>
            <person name="Chandos A."/>
            <person name="von Hippel F."/>
            <person name="Guiguen Y."/>
        </authorList>
    </citation>
    <scope>NUCLEOTIDE SEQUENCE</scope>
    <source>
        <strain evidence="1">YG-Jan2019</strain>
    </source>
</reference>
<dbReference type="EMBL" id="CM055734">
    <property type="protein sequence ID" value="KAJ8009256.1"/>
    <property type="molecule type" value="Genomic_DNA"/>
</dbReference>
<gene>
    <name evidence="1" type="ORF">DPEC_G00087000</name>
</gene>
<protein>
    <submittedName>
        <fullName evidence="1">Uncharacterized protein</fullName>
    </submittedName>
</protein>
<keyword evidence="2" id="KW-1185">Reference proteome</keyword>
<dbReference type="Proteomes" id="UP001157502">
    <property type="component" value="Chromosome 7"/>
</dbReference>
<accession>A0ACC2H030</accession>